<reference evidence="1" key="1">
    <citation type="journal article" date="2021" name="PeerJ">
        <title>Extensive microbial diversity within the chicken gut microbiome revealed by metagenomics and culture.</title>
        <authorList>
            <person name="Gilroy R."/>
            <person name="Ravi A."/>
            <person name="Getino M."/>
            <person name="Pursley I."/>
            <person name="Horton D.L."/>
            <person name="Alikhan N.F."/>
            <person name="Baker D."/>
            <person name="Gharbi K."/>
            <person name="Hall N."/>
            <person name="Watson M."/>
            <person name="Adriaenssens E.M."/>
            <person name="Foster-Nyarko E."/>
            <person name="Jarju S."/>
            <person name="Secka A."/>
            <person name="Antonio M."/>
            <person name="Oren A."/>
            <person name="Chaudhuri R.R."/>
            <person name="La Ragione R."/>
            <person name="Hildebrand F."/>
            <person name="Pallen M.J."/>
        </authorList>
    </citation>
    <scope>NUCLEOTIDE SEQUENCE</scope>
    <source>
        <strain evidence="1">CHK192-9172</strain>
    </source>
</reference>
<sequence>MLLLIRGVKMMEYGLDHQLTERQDSPIVMSPYVTLWAEGNYYILGRREGIEQLEHSRIDLLKDIAILERGVDMIFGGLNPGQYA</sequence>
<protein>
    <submittedName>
        <fullName evidence="1">Uncharacterized protein</fullName>
    </submittedName>
</protein>
<name>A0A9D2IFY4_9FIRM</name>
<evidence type="ECO:0000313" key="2">
    <source>
        <dbReference type="Proteomes" id="UP000824024"/>
    </source>
</evidence>
<accession>A0A9D2IFY4</accession>
<dbReference type="AlphaFoldDB" id="A0A9D2IFY4"/>
<evidence type="ECO:0000313" key="1">
    <source>
        <dbReference type="EMBL" id="HIZ07600.1"/>
    </source>
</evidence>
<reference evidence="1" key="2">
    <citation type="submission" date="2021-04" db="EMBL/GenBank/DDBJ databases">
        <authorList>
            <person name="Gilroy R."/>
        </authorList>
    </citation>
    <scope>NUCLEOTIDE SEQUENCE</scope>
    <source>
        <strain evidence="1">CHK192-9172</strain>
    </source>
</reference>
<gene>
    <name evidence="1" type="ORF">IAA08_06665</name>
</gene>
<dbReference type="EMBL" id="DXCH01000185">
    <property type="protein sequence ID" value="HIZ07600.1"/>
    <property type="molecule type" value="Genomic_DNA"/>
</dbReference>
<proteinExistence type="predicted"/>
<organism evidence="1 2">
    <name type="scientific">Candidatus Eubacterium avistercoris</name>
    <dbReference type="NCBI Taxonomy" id="2838567"/>
    <lineage>
        <taxon>Bacteria</taxon>
        <taxon>Bacillati</taxon>
        <taxon>Bacillota</taxon>
        <taxon>Clostridia</taxon>
        <taxon>Eubacteriales</taxon>
        <taxon>Eubacteriaceae</taxon>
        <taxon>Eubacterium</taxon>
    </lineage>
</organism>
<dbReference type="Proteomes" id="UP000824024">
    <property type="component" value="Unassembled WGS sequence"/>
</dbReference>
<comment type="caution">
    <text evidence="1">The sequence shown here is derived from an EMBL/GenBank/DDBJ whole genome shotgun (WGS) entry which is preliminary data.</text>
</comment>